<protein>
    <submittedName>
        <fullName evidence="3">Uncharacterized protein</fullName>
    </submittedName>
</protein>
<proteinExistence type="predicted"/>
<dbReference type="Gene3D" id="3.30.1370.10">
    <property type="entry name" value="K Homology domain, type 1"/>
    <property type="match status" value="1"/>
</dbReference>
<keyword evidence="1" id="KW-0694">RNA-binding</keyword>
<keyword evidence="4" id="KW-1185">Reference proteome</keyword>
<accession>A0AAV0NZJ1</accession>
<dbReference type="SUPFAM" id="SSF54791">
    <property type="entry name" value="Eukaryotic type KH-domain (KH-domain type I)"/>
    <property type="match status" value="1"/>
</dbReference>
<dbReference type="PROSITE" id="PS50084">
    <property type="entry name" value="KH_TYPE_1"/>
    <property type="match status" value="1"/>
</dbReference>
<evidence type="ECO:0000313" key="4">
    <source>
        <dbReference type="Proteomes" id="UP001154282"/>
    </source>
</evidence>
<dbReference type="GO" id="GO:0003723">
    <property type="term" value="F:RNA binding"/>
    <property type="evidence" value="ECO:0007669"/>
    <property type="project" value="UniProtKB-UniRule"/>
</dbReference>
<reference evidence="3" key="1">
    <citation type="submission" date="2022-08" db="EMBL/GenBank/DDBJ databases">
        <authorList>
            <person name="Gutierrez-Valencia J."/>
        </authorList>
    </citation>
    <scope>NUCLEOTIDE SEQUENCE</scope>
</reference>
<sequence>MIKLMTNESGAQIRIIPRDKLPTCASAQDDMVQITREIDAVKRALHLVSMQFLGNTVKDHNLGSATSIGISSQPLDHPHPTEEANPHAHHFVVSRRPPYPPGPLVY</sequence>
<dbReference type="EMBL" id="CAMGYJ010000008">
    <property type="protein sequence ID" value="CAI0464263.1"/>
    <property type="molecule type" value="Genomic_DNA"/>
</dbReference>
<name>A0AAV0NZJ1_9ROSI</name>
<evidence type="ECO:0000256" key="2">
    <source>
        <dbReference type="SAM" id="MobiDB-lite"/>
    </source>
</evidence>
<feature type="compositionally biased region" description="Pro residues" evidence="2">
    <location>
        <begin position="97"/>
        <end position="106"/>
    </location>
</feature>
<dbReference type="AlphaFoldDB" id="A0AAV0NZJ1"/>
<organism evidence="3 4">
    <name type="scientific">Linum tenue</name>
    <dbReference type="NCBI Taxonomy" id="586396"/>
    <lineage>
        <taxon>Eukaryota</taxon>
        <taxon>Viridiplantae</taxon>
        <taxon>Streptophyta</taxon>
        <taxon>Embryophyta</taxon>
        <taxon>Tracheophyta</taxon>
        <taxon>Spermatophyta</taxon>
        <taxon>Magnoliopsida</taxon>
        <taxon>eudicotyledons</taxon>
        <taxon>Gunneridae</taxon>
        <taxon>Pentapetalae</taxon>
        <taxon>rosids</taxon>
        <taxon>fabids</taxon>
        <taxon>Malpighiales</taxon>
        <taxon>Linaceae</taxon>
        <taxon>Linum</taxon>
    </lineage>
</organism>
<evidence type="ECO:0000313" key="3">
    <source>
        <dbReference type="EMBL" id="CAI0464263.1"/>
    </source>
</evidence>
<dbReference type="InterPro" id="IPR036612">
    <property type="entry name" value="KH_dom_type_1_sf"/>
</dbReference>
<dbReference type="Proteomes" id="UP001154282">
    <property type="component" value="Unassembled WGS sequence"/>
</dbReference>
<feature type="region of interest" description="Disordered" evidence="2">
    <location>
        <begin position="64"/>
        <end position="106"/>
    </location>
</feature>
<comment type="caution">
    <text evidence="3">The sequence shown here is derived from an EMBL/GenBank/DDBJ whole genome shotgun (WGS) entry which is preliminary data.</text>
</comment>
<gene>
    <name evidence="3" type="ORF">LITE_LOCUS36115</name>
</gene>
<evidence type="ECO:0000256" key="1">
    <source>
        <dbReference type="PROSITE-ProRule" id="PRU00117"/>
    </source>
</evidence>
<feature type="compositionally biased region" description="Polar residues" evidence="2">
    <location>
        <begin position="64"/>
        <end position="74"/>
    </location>
</feature>
<feature type="compositionally biased region" description="Basic and acidic residues" evidence="2">
    <location>
        <begin position="76"/>
        <end position="86"/>
    </location>
</feature>